<feature type="domain" description="Thiamine pyrophosphate enzyme TPP-binding" evidence="10">
    <location>
        <begin position="54"/>
        <end position="199"/>
    </location>
</feature>
<keyword evidence="7" id="KW-0408">Iron</keyword>
<gene>
    <name evidence="12" type="primary">korB_2</name>
    <name evidence="12" type="ORF">HRbin17_02613</name>
</gene>
<evidence type="ECO:0000256" key="2">
    <source>
        <dbReference type="ARBA" id="ARBA00001964"/>
    </source>
</evidence>
<comment type="cofactor">
    <cofactor evidence="2">
        <name>thiamine diphosphate</name>
        <dbReference type="ChEBI" id="CHEBI:58937"/>
    </cofactor>
</comment>
<dbReference type="NCBIfam" id="TIGR02177">
    <property type="entry name" value="PorB_KorB"/>
    <property type="match status" value="1"/>
</dbReference>
<name>A0A2H5XFX6_9BACT</name>
<evidence type="ECO:0000256" key="4">
    <source>
        <dbReference type="ARBA" id="ARBA00022723"/>
    </source>
</evidence>
<dbReference type="InterPro" id="IPR051457">
    <property type="entry name" value="2-oxoacid:Fd_oxidoreductase"/>
</dbReference>
<evidence type="ECO:0000256" key="5">
    <source>
        <dbReference type="ARBA" id="ARBA00022842"/>
    </source>
</evidence>
<evidence type="ECO:0000313" key="13">
    <source>
        <dbReference type="Proteomes" id="UP000236173"/>
    </source>
</evidence>
<dbReference type="EC" id="1.2.7.3" evidence="12"/>
<dbReference type="Pfam" id="PF12367">
    <property type="entry name" value="PFO_beta_C"/>
    <property type="match status" value="1"/>
</dbReference>
<dbReference type="InterPro" id="IPR011766">
    <property type="entry name" value="TPP_enzyme_TPP-bd"/>
</dbReference>
<dbReference type="GO" id="GO:0051536">
    <property type="term" value="F:iron-sulfur cluster binding"/>
    <property type="evidence" value="ECO:0007669"/>
    <property type="project" value="UniProtKB-KW"/>
</dbReference>
<accession>A0A2H5XFX6</accession>
<dbReference type="InterPro" id="IPR029061">
    <property type="entry name" value="THDP-binding"/>
</dbReference>
<organism evidence="12 13">
    <name type="scientific">Candidatus Fervidibacter japonicus</name>
    <dbReference type="NCBI Taxonomy" id="2035412"/>
    <lineage>
        <taxon>Bacteria</taxon>
        <taxon>Candidatus Fervidibacterota</taxon>
        <taxon>Candidatus Fervidibacter</taxon>
    </lineage>
</organism>
<dbReference type="Pfam" id="PF02775">
    <property type="entry name" value="TPP_enzyme_C"/>
    <property type="match status" value="1"/>
</dbReference>
<comment type="caution">
    <text evidence="12">The sequence shown here is derived from an EMBL/GenBank/DDBJ whole genome shotgun (WGS) entry which is preliminary data.</text>
</comment>
<keyword evidence="6 12" id="KW-0560">Oxidoreductase</keyword>
<evidence type="ECO:0000313" key="12">
    <source>
        <dbReference type="EMBL" id="GBD00077.1"/>
    </source>
</evidence>
<dbReference type="GO" id="GO:0047553">
    <property type="term" value="F:2-oxoglutarate synthase activity"/>
    <property type="evidence" value="ECO:0007669"/>
    <property type="project" value="UniProtKB-EC"/>
</dbReference>
<dbReference type="GO" id="GO:0046872">
    <property type="term" value="F:metal ion binding"/>
    <property type="evidence" value="ECO:0007669"/>
    <property type="project" value="UniProtKB-KW"/>
</dbReference>
<evidence type="ECO:0000256" key="9">
    <source>
        <dbReference type="ARBA" id="ARBA00023052"/>
    </source>
</evidence>
<comment type="cofactor">
    <cofactor evidence="1">
        <name>Mg(2+)</name>
        <dbReference type="ChEBI" id="CHEBI:18420"/>
    </cofactor>
</comment>
<dbReference type="Proteomes" id="UP000236173">
    <property type="component" value="Unassembled WGS sequence"/>
</dbReference>
<keyword evidence="9" id="KW-0786">Thiamine pyrophosphate</keyword>
<keyword evidence="4" id="KW-0479">Metal-binding</keyword>
<keyword evidence="5" id="KW-0460">Magnesium</keyword>
<evidence type="ECO:0000256" key="7">
    <source>
        <dbReference type="ARBA" id="ARBA00023004"/>
    </source>
</evidence>
<dbReference type="AlphaFoldDB" id="A0A2H5XFX6"/>
<feature type="domain" description="Pyruvate ferredoxin oxidoreductase beta subunit C-terminal" evidence="11">
    <location>
        <begin position="203"/>
        <end position="263"/>
    </location>
</feature>
<dbReference type="EMBL" id="BEHT01000050">
    <property type="protein sequence ID" value="GBD00077.1"/>
    <property type="molecule type" value="Genomic_DNA"/>
</dbReference>
<reference evidence="13" key="1">
    <citation type="submission" date="2017-09" db="EMBL/GenBank/DDBJ databases">
        <title>Metaegenomics of thermophilic ammonia-oxidizing enrichment culture.</title>
        <authorList>
            <person name="Kato S."/>
            <person name="Suzuki K."/>
        </authorList>
    </citation>
    <scope>NUCLEOTIDE SEQUENCE [LARGE SCALE GENOMIC DNA]</scope>
</reference>
<dbReference type="CDD" id="cd03375">
    <property type="entry name" value="TPP_OGFOR"/>
    <property type="match status" value="1"/>
</dbReference>
<evidence type="ECO:0000256" key="8">
    <source>
        <dbReference type="ARBA" id="ARBA00023014"/>
    </source>
</evidence>
<dbReference type="PANTHER" id="PTHR48084">
    <property type="entry name" value="2-OXOGLUTARATE OXIDOREDUCTASE SUBUNIT KORB-RELATED"/>
    <property type="match status" value="1"/>
</dbReference>
<protein>
    <submittedName>
        <fullName evidence="12">2-oxoglutarate oxidoreductase subunit KorB</fullName>
        <ecNumber evidence="12">1.2.7.3</ecNumber>
    </submittedName>
</protein>
<dbReference type="Gene3D" id="3.40.50.970">
    <property type="match status" value="1"/>
</dbReference>
<evidence type="ECO:0000259" key="10">
    <source>
        <dbReference type="Pfam" id="PF02775"/>
    </source>
</evidence>
<dbReference type="PANTHER" id="PTHR48084:SF4">
    <property type="entry name" value="2-OXOGLUTARATE OXIDOREDUCTASE SUBUNIT KORB"/>
    <property type="match status" value="1"/>
</dbReference>
<dbReference type="InterPro" id="IPR032686">
    <property type="entry name" value="PFO_beta_C"/>
</dbReference>
<proteinExistence type="predicted"/>
<evidence type="ECO:0000256" key="1">
    <source>
        <dbReference type="ARBA" id="ARBA00001946"/>
    </source>
</evidence>
<comment type="cofactor">
    <cofactor evidence="3">
        <name>[4Fe-4S] cluster</name>
        <dbReference type="ChEBI" id="CHEBI:49883"/>
    </cofactor>
</comment>
<dbReference type="GO" id="GO:0045333">
    <property type="term" value="P:cellular respiration"/>
    <property type="evidence" value="ECO:0007669"/>
    <property type="project" value="UniProtKB-ARBA"/>
</dbReference>
<dbReference type="SUPFAM" id="SSF52518">
    <property type="entry name" value="Thiamin diphosphate-binding fold (THDP-binding)"/>
    <property type="match status" value="1"/>
</dbReference>
<evidence type="ECO:0000256" key="3">
    <source>
        <dbReference type="ARBA" id="ARBA00001966"/>
    </source>
</evidence>
<dbReference type="InterPro" id="IPR011896">
    <property type="entry name" value="OFOB"/>
</dbReference>
<sequence length="284" mass="31411">MAVDAQTRERYKSEVKPIWCPGCGDFGVLTATFMALGMLKLDPEQVVIVSGIGCSGRFPAFTTCYGFHSLHGRTMPVALGVKAANPDLTVVAVGGDGDTLAIGGNHFMHACRRNINLAYLLLDNNLYALTKGQASPTTLPMQATDSTPYGSYESDVEPCTLAIVLGATFVAREFSARAKKLAEVIAQAIEHPGFALVHILSPCVTFFDTYDFYKQKVADLPADYDPTDMQQAIRYASDPERKWVGVLYRTQRPTFEEHIREIRQKAMERAGHLTLRQMVEQRRV</sequence>
<evidence type="ECO:0000256" key="6">
    <source>
        <dbReference type="ARBA" id="ARBA00023002"/>
    </source>
</evidence>
<dbReference type="GO" id="GO:0030976">
    <property type="term" value="F:thiamine pyrophosphate binding"/>
    <property type="evidence" value="ECO:0007669"/>
    <property type="project" value="InterPro"/>
</dbReference>
<evidence type="ECO:0000259" key="11">
    <source>
        <dbReference type="Pfam" id="PF12367"/>
    </source>
</evidence>
<keyword evidence="8" id="KW-0411">Iron-sulfur</keyword>